<feature type="non-terminal residue" evidence="3">
    <location>
        <position position="110"/>
    </location>
</feature>
<comment type="caution">
    <text evidence="3">The sequence shown here is derived from an EMBL/GenBank/DDBJ whole genome shotgun (WGS) entry which is preliminary data.</text>
</comment>
<dbReference type="EMBL" id="BARU01041696">
    <property type="protein sequence ID" value="GAH77349.1"/>
    <property type="molecule type" value="Genomic_DNA"/>
</dbReference>
<keyword evidence="1" id="KW-0812">Transmembrane</keyword>
<reference evidence="3" key="1">
    <citation type="journal article" date="2014" name="Front. Microbiol.">
        <title>High frequency of phylogenetically diverse reductive dehalogenase-homologous genes in deep subseafloor sedimentary metagenomes.</title>
        <authorList>
            <person name="Kawai M."/>
            <person name="Futagami T."/>
            <person name="Toyoda A."/>
            <person name="Takaki Y."/>
            <person name="Nishi S."/>
            <person name="Hori S."/>
            <person name="Arai W."/>
            <person name="Tsubouchi T."/>
            <person name="Morono Y."/>
            <person name="Uchiyama I."/>
            <person name="Ito T."/>
            <person name="Fujiyama A."/>
            <person name="Inagaki F."/>
            <person name="Takami H."/>
        </authorList>
    </citation>
    <scope>NUCLEOTIDE SEQUENCE</scope>
    <source>
        <strain evidence="3">Expedition CK06-06</strain>
    </source>
</reference>
<evidence type="ECO:0000259" key="2">
    <source>
        <dbReference type="Pfam" id="PF07786"/>
    </source>
</evidence>
<organism evidence="3">
    <name type="scientific">marine sediment metagenome</name>
    <dbReference type="NCBI Taxonomy" id="412755"/>
    <lineage>
        <taxon>unclassified sequences</taxon>
        <taxon>metagenomes</taxon>
        <taxon>ecological metagenomes</taxon>
    </lineage>
</organism>
<protein>
    <recommendedName>
        <fullName evidence="2">Heparan-alpha-glucosaminide N-acetyltransferase catalytic domain-containing protein</fullName>
    </recommendedName>
</protein>
<evidence type="ECO:0000256" key="1">
    <source>
        <dbReference type="SAM" id="Phobius"/>
    </source>
</evidence>
<proteinExistence type="predicted"/>
<feature type="transmembrane region" description="Helical" evidence="1">
    <location>
        <begin position="47"/>
        <end position="69"/>
    </location>
</feature>
<accession>X1JG91</accession>
<keyword evidence="1" id="KW-0472">Membrane</keyword>
<gene>
    <name evidence="3" type="ORF">S03H2_64224</name>
</gene>
<feature type="transmembrane region" description="Helical" evidence="1">
    <location>
        <begin position="75"/>
        <end position="95"/>
    </location>
</feature>
<evidence type="ECO:0000313" key="3">
    <source>
        <dbReference type="EMBL" id="GAH77349.1"/>
    </source>
</evidence>
<dbReference type="Pfam" id="PF07786">
    <property type="entry name" value="HGSNAT_cat"/>
    <property type="match status" value="1"/>
</dbReference>
<keyword evidence="1" id="KW-1133">Transmembrane helix</keyword>
<feature type="domain" description="Heparan-alpha-glucosaminide N-acetyltransferase catalytic" evidence="2">
    <location>
        <begin position="5"/>
        <end position="110"/>
    </location>
</feature>
<dbReference type="AlphaFoldDB" id="X1JG91"/>
<dbReference type="InterPro" id="IPR012429">
    <property type="entry name" value="HGSNAT_cat"/>
</dbReference>
<feature type="transmembrane region" description="Helical" evidence="1">
    <location>
        <begin position="6"/>
        <end position="26"/>
    </location>
</feature>
<sequence>MRRLTEILGATGFLFVSGISVVLALRKKMEKVKANLKYSMNDLFKEHYARSLLFLVLALMYNAITLIWFSGLWGIWSWYILFTITICLLIAYPLIKLQKITRISLAFFII</sequence>
<name>X1JG91_9ZZZZ</name>